<dbReference type="EMBL" id="SRLO01000077">
    <property type="protein sequence ID" value="TNN78054.1"/>
    <property type="molecule type" value="Genomic_DNA"/>
</dbReference>
<protein>
    <submittedName>
        <fullName evidence="1">Uncharacterized protein</fullName>
    </submittedName>
</protein>
<accession>A0A4Z2IKP0</accession>
<organism evidence="1 2">
    <name type="scientific">Liparis tanakae</name>
    <name type="common">Tanaka's snailfish</name>
    <dbReference type="NCBI Taxonomy" id="230148"/>
    <lineage>
        <taxon>Eukaryota</taxon>
        <taxon>Metazoa</taxon>
        <taxon>Chordata</taxon>
        <taxon>Craniata</taxon>
        <taxon>Vertebrata</taxon>
        <taxon>Euteleostomi</taxon>
        <taxon>Actinopterygii</taxon>
        <taxon>Neopterygii</taxon>
        <taxon>Teleostei</taxon>
        <taxon>Neoteleostei</taxon>
        <taxon>Acanthomorphata</taxon>
        <taxon>Eupercaria</taxon>
        <taxon>Perciformes</taxon>
        <taxon>Cottioidei</taxon>
        <taxon>Cottales</taxon>
        <taxon>Liparidae</taxon>
        <taxon>Liparis</taxon>
    </lineage>
</organism>
<name>A0A4Z2IKP0_9TELE</name>
<comment type="caution">
    <text evidence="1">The sequence shown here is derived from an EMBL/GenBank/DDBJ whole genome shotgun (WGS) entry which is preliminary data.</text>
</comment>
<evidence type="ECO:0000313" key="2">
    <source>
        <dbReference type="Proteomes" id="UP000314294"/>
    </source>
</evidence>
<sequence>MRQQQGDWLTVQAADFIQDGVRRSCAAEASISSHWAGPILFKKQTRQFERLNDPRSNVFQGTVVHRI</sequence>
<reference evidence="1 2" key="1">
    <citation type="submission" date="2019-03" db="EMBL/GenBank/DDBJ databases">
        <title>First draft genome of Liparis tanakae, snailfish: a comprehensive survey of snailfish specific genes.</title>
        <authorList>
            <person name="Kim W."/>
            <person name="Song I."/>
            <person name="Jeong J.-H."/>
            <person name="Kim D."/>
            <person name="Kim S."/>
            <person name="Ryu S."/>
            <person name="Song J.Y."/>
            <person name="Lee S.K."/>
        </authorList>
    </citation>
    <scope>NUCLEOTIDE SEQUENCE [LARGE SCALE GENOMIC DNA]</scope>
    <source>
        <tissue evidence="1">Muscle</tissue>
    </source>
</reference>
<evidence type="ECO:0000313" key="1">
    <source>
        <dbReference type="EMBL" id="TNN78054.1"/>
    </source>
</evidence>
<dbReference type="Proteomes" id="UP000314294">
    <property type="component" value="Unassembled WGS sequence"/>
</dbReference>
<dbReference type="AlphaFoldDB" id="A0A4Z2IKP0"/>
<keyword evidence="2" id="KW-1185">Reference proteome</keyword>
<proteinExistence type="predicted"/>
<gene>
    <name evidence="1" type="ORF">EYF80_011808</name>
</gene>